<keyword evidence="2" id="KW-1185">Reference proteome</keyword>
<comment type="caution">
    <text evidence="1">The sequence shown here is derived from an EMBL/GenBank/DDBJ whole genome shotgun (WGS) entry which is preliminary data.</text>
</comment>
<proteinExistence type="predicted"/>
<evidence type="ECO:0000313" key="2">
    <source>
        <dbReference type="Proteomes" id="UP001353858"/>
    </source>
</evidence>
<dbReference type="EMBL" id="JARPUR010000001">
    <property type="protein sequence ID" value="KAK4885049.1"/>
    <property type="molecule type" value="Genomic_DNA"/>
</dbReference>
<reference evidence="2" key="1">
    <citation type="submission" date="2023-01" db="EMBL/GenBank/DDBJ databases">
        <title>Key to firefly adult light organ development and bioluminescence: homeobox transcription factors regulate luciferase expression and transportation to peroxisome.</title>
        <authorList>
            <person name="Fu X."/>
        </authorList>
    </citation>
    <scope>NUCLEOTIDE SEQUENCE [LARGE SCALE GENOMIC DNA]</scope>
</reference>
<accession>A0AAN7Q3W0</accession>
<dbReference type="Proteomes" id="UP001353858">
    <property type="component" value="Unassembled WGS sequence"/>
</dbReference>
<evidence type="ECO:0000313" key="1">
    <source>
        <dbReference type="EMBL" id="KAK4885049.1"/>
    </source>
</evidence>
<organism evidence="1 2">
    <name type="scientific">Aquatica leii</name>
    <dbReference type="NCBI Taxonomy" id="1421715"/>
    <lineage>
        <taxon>Eukaryota</taxon>
        <taxon>Metazoa</taxon>
        <taxon>Ecdysozoa</taxon>
        <taxon>Arthropoda</taxon>
        <taxon>Hexapoda</taxon>
        <taxon>Insecta</taxon>
        <taxon>Pterygota</taxon>
        <taxon>Neoptera</taxon>
        <taxon>Endopterygota</taxon>
        <taxon>Coleoptera</taxon>
        <taxon>Polyphaga</taxon>
        <taxon>Elateriformia</taxon>
        <taxon>Elateroidea</taxon>
        <taxon>Lampyridae</taxon>
        <taxon>Luciolinae</taxon>
        <taxon>Aquatica</taxon>
    </lineage>
</organism>
<dbReference type="AlphaFoldDB" id="A0AAN7Q3W0"/>
<gene>
    <name evidence="1" type="ORF">RN001_001320</name>
</gene>
<protein>
    <submittedName>
        <fullName evidence="1">Uncharacterized protein</fullName>
    </submittedName>
</protein>
<name>A0AAN7Q3W0_9COLE</name>
<sequence>MMDNDFLEFVQYVEEFHLLYLPVLRNIIRDNDNSMEIYTNTKLLQSYRFSRNIILNAILPLVYPNNIQINNRELLLPPLIN</sequence>